<keyword evidence="5 8" id="KW-0812">Transmembrane</keyword>
<dbReference type="Proteomes" id="UP000194798">
    <property type="component" value="Unassembled WGS sequence"/>
</dbReference>
<evidence type="ECO:0000256" key="2">
    <source>
        <dbReference type="ARBA" id="ARBA00009212"/>
    </source>
</evidence>
<dbReference type="GO" id="GO:0015385">
    <property type="term" value="F:sodium:proton antiporter activity"/>
    <property type="evidence" value="ECO:0007669"/>
    <property type="project" value="TreeGrafter"/>
</dbReference>
<evidence type="ECO:0000256" key="3">
    <source>
        <dbReference type="ARBA" id="ARBA00022448"/>
    </source>
</evidence>
<keyword evidence="6 8" id="KW-1133">Transmembrane helix</keyword>
<comment type="caution">
    <text evidence="9">The sequence shown here is derived from an EMBL/GenBank/DDBJ whole genome shotgun (WGS) entry which is preliminary data.</text>
</comment>
<proteinExistence type="inferred from homology"/>
<dbReference type="EMBL" id="MSLT01000012">
    <property type="protein sequence ID" value="OUD13997.1"/>
    <property type="molecule type" value="Genomic_DNA"/>
</dbReference>
<dbReference type="InterPro" id="IPR007208">
    <property type="entry name" value="MrpF/PhaF-like"/>
</dbReference>
<keyword evidence="7 8" id="KW-0472">Membrane</keyword>
<dbReference type="RefSeq" id="WP_086487782.1">
    <property type="nucleotide sequence ID" value="NZ_MSLT01000012.1"/>
</dbReference>
<evidence type="ECO:0000313" key="10">
    <source>
        <dbReference type="Proteomes" id="UP000194798"/>
    </source>
</evidence>
<comment type="similarity">
    <text evidence="2">Belongs to the CPA3 antiporters (TC 2.A.63) subunit F family.</text>
</comment>
<comment type="subcellular location">
    <subcellularLocation>
        <location evidence="1">Cell membrane</location>
        <topology evidence="1">Multi-pass membrane protein</topology>
    </subcellularLocation>
</comment>
<evidence type="ECO:0000313" key="9">
    <source>
        <dbReference type="EMBL" id="OUD13997.1"/>
    </source>
</evidence>
<evidence type="ECO:0008006" key="11">
    <source>
        <dbReference type="Google" id="ProtNLM"/>
    </source>
</evidence>
<evidence type="ECO:0000256" key="8">
    <source>
        <dbReference type="SAM" id="Phobius"/>
    </source>
</evidence>
<evidence type="ECO:0000256" key="4">
    <source>
        <dbReference type="ARBA" id="ARBA00022475"/>
    </source>
</evidence>
<reference evidence="9 10" key="1">
    <citation type="submission" date="2016-12" db="EMBL/GenBank/DDBJ databases">
        <title>Thioflexothrix psekupsii D3 genome sequencing and assembly.</title>
        <authorList>
            <person name="Fomenkov A."/>
            <person name="Vincze T."/>
            <person name="Grabovich M."/>
            <person name="Anton B.P."/>
            <person name="Dubinina G."/>
            <person name="Orlova M."/>
            <person name="Belousova E."/>
            <person name="Roberts R.J."/>
        </authorList>
    </citation>
    <scope>NUCLEOTIDE SEQUENCE [LARGE SCALE GENOMIC DNA]</scope>
    <source>
        <strain evidence="9">D3</strain>
    </source>
</reference>
<evidence type="ECO:0000256" key="6">
    <source>
        <dbReference type="ARBA" id="ARBA00022989"/>
    </source>
</evidence>
<dbReference type="PANTHER" id="PTHR34702">
    <property type="entry name" value="NA(+)/H(+) ANTIPORTER SUBUNIT F1"/>
    <property type="match status" value="1"/>
</dbReference>
<dbReference type="AlphaFoldDB" id="A0A251X8E2"/>
<sequence length="89" mass="9613">MTIFFGLMIALLLLTIIAGLARVIQGPTLADRLLAVLLFGTTTCAVLLLLAEVLNLRALRDVALVFALLAVVASAAFARFYRVEMPDDH</sequence>
<feature type="transmembrane region" description="Helical" evidence="8">
    <location>
        <begin position="62"/>
        <end position="81"/>
    </location>
</feature>
<gene>
    <name evidence="9" type="ORF">TPSD3_06540</name>
</gene>
<evidence type="ECO:0000256" key="5">
    <source>
        <dbReference type="ARBA" id="ARBA00022692"/>
    </source>
</evidence>
<keyword evidence="3" id="KW-0813">Transport</keyword>
<dbReference type="PANTHER" id="PTHR34702:SF1">
    <property type="entry name" value="NA(+)_H(+) ANTIPORTER SUBUNIT F"/>
    <property type="match status" value="1"/>
</dbReference>
<name>A0A251X8E2_9GAMM</name>
<protein>
    <recommendedName>
        <fullName evidence="11">PH regulation protein F</fullName>
    </recommendedName>
</protein>
<feature type="transmembrane region" description="Helical" evidence="8">
    <location>
        <begin position="33"/>
        <end position="50"/>
    </location>
</feature>
<keyword evidence="10" id="KW-1185">Reference proteome</keyword>
<accession>A0A251X8E2</accession>
<keyword evidence="4" id="KW-1003">Cell membrane</keyword>
<evidence type="ECO:0000256" key="1">
    <source>
        <dbReference type="ARBA" id="ARBA00004651"/>
    </source>
</evidence>
<dbReference type="Pfam" id="PF04066">
    <property type="entry name" value="MrpF_PhaF"/>
    <property type="match status" value="1"/>
</dbReference>
<evidence type="ECO:0000256" key="7">
    <source>
        <dbReference type="ARBA" id="ARBA00023136"/>
    </source>
</evidence>
<organism evidence="9 10">
    <name type="scientific">Thioflexithrix psekupsensis</name>
    <dbReference type="NCBI Taxonomy" id="1570016"/>
    <lineage>
        <taxon>Bacteria</taxon>
        <taxon>Pseudomonadati</taxon>
        <taxon>Pseudomonadota</taxon>
        <taxon>Gammaproteobacteria</taxon>
        <taxon>Thiotrichales</taxon>
        <taxon>Thioflexithrix</taxon>
    </lineage>
</organism>
<dbReference type="GO" id="GO:0005886">
    <property type="term" value="C:plasma membrane"/>
    <property type="evidence" value="ECO:0007669"/>
    <property type="project" value="UniProtKB-SubCell"/>
</dbReference>